<comment type="similarity">
    <text evidence="1 3">Belongs to the 5'-nucleotidase family.</text>
</comment>
<feature type="domain" description="Calcineurin-like phosphoesterase" evidence="5">
    <location>
        <begin position="27"/>
        <end position="266"/>
    </location>
</feature>
<evidence type="ECO:0000313" key="7">
    <source>
        <dbReference type="EMBL" id="WKD49748.1"/>
    </source>
</evidence>
<name>A0ABY9E9R7_9GAMM</name>
<dbReference type="Pfam" id="PF00149">
    <property type="entry name" value="Metallophos"/>
    <property type="match status" value="1"/>
</dbReference>
<dbReference type="SUPFAM" id="SSF55816">
    <property type="entry name" value="5'-nucleotidase (syn. UDP-sugar hydrolase), C-terminal domain"/>
    <property type="match status" value="1"/>
</dbReference>
<dbReference type="InterPro" id="IPR006146">
    <property type="entry name" value="5'-Nucleotdase_CS"/>
</dbReference>
<reference evidence="7 8" key="1">
    <citation type="submission" date="2022-05" db="EMBL/GenBank/DDBJ databases">
        <title>Microbulbifer sp. nov., isolated from sponge.</title>
        <authorList>
            <person name="Gao L."/>
        </authorList>
    </citation>
    <scope>NUCLEOTIDE SEQUENCE [LARGE SCALE GENOMIC DNA]</scope>
    <source>
        <strain evidence="7 8">MI-G</strain>
    </source>
</reference>
<feature type="transmembrane region" description="Helical" evidence="4">
    <location>
        <begin position="604"/>
        <end position="623"/>
    </location>
</feature>
<keyword evidence="8" id="KW-1185">Reference proteome</keyword>
<keyword evidence="3" id="KW-0547">Nucleotide-binding</keyword>
<dbReference type="InterPro" id="IPR008334">
    <property type="entry name" value="5'-Nucleotdase_C"/>
</dbReference>
<evidence type="ECO:0000313" key="8">
    <source>
        <dbReference type="Proteomes" id="UP001321520"/>
    </source>
</evidence>
<keyword evidence="4" id="KW-0812">Transmembrane</keyword>
<keyword evidence="4" id="KW-1133">Transmembrane helix</keyword>
<dbReference type="Gene3D" id="3.60.21.10">
    <property type="match status" value="1"/>
</dbReference>
<dbReference type="PRINTS" id="PR01607">
    <property type="entry name" value="APYRASEFAMLY"/>
</dbReference>
<evidence type="ECO:0000259" key="5">
    <source>
        <dbReference type="Pfam" id="PF00149"/>
    </source>
</evidence>
<dbReference type="PANTHER" id="PTHR11575:SF24">
    <property type="entry name" value="5'-NUCLEOTIDASE"/>
    <property type="match status" value="1"/>
</dbReference>
<evidence type="ECO:0000256" key="4">
    <source>
        <dbReference type="SAM" id="Phobius"/>
    </source>
</evidence>
<dbReference type="SUPFAM" id="SSF56300">
    <property type="entry name" value="Metallo-dependent phosphatases"/>
    <property type="match status" value="1"/>
</dbReference>
<evidence type="ECO:0000256" key="3">
    <source>
        <dbReference type="RuleBase" id="RU362119"/>
    </source>
</evidence>
<accession>A0ABY9E9R7</accession>
<dbReference type="PANTHER" id="PTHR11575">
    <property type="entry name" value="5'-NUCLEOTIDASE-RELATED"/>
    <property type="match status" value="1"/>
</dbReference>
<proteinExistence type="inferred from homology"/>
<dbReference type="Proteomes" id="UP001321520">
    <property type="component" value="Chromosome"/>
</dbReference>
<gene>
    <name evidence="7" type="ORF">M8T91_17945</name>
</gene>
<keyword evidence="3" id="KW-0378">Hydrolase</keyword>
<dbReference type="InterPro" id="IPR004843">
    <property type="entry name" value="Calcineurin-like_PHP"/>
</dbReference>
<dbReference type="EMBL" id="CP098023">
    <property type="protein sequence ID" value="WKD49748.1"/>
    <property type="molecule type" value="Genomic_DNA"/>
</dbReference>
<dbReference type="PROSITE" id="PS00786">
    <property type="entry name" value="5_NUCLEOTIDASE_2"/>
    <property type="match status" value="1"/>
</dbReference>
<feature type="domain" description="5'-Nucleotidase C-terminal" evidence="6">
    <location>
        <begin position="356"/>
        <end position="489"/>
    </location>
</feature>
<sequence>MTVLTQWVLLLSLLTSPLLMAKEIPFSILHTNDWQSRLLGVGPNSEYTPNSINDDQTIGGVARLATLIDDRQKALGEQPILLLDGGDISQGTLFHTLYRKHAPELRLMKTLGYDAVTLGNHEFDFRSDGLSKMLEAAKEHLQELPPIITSNLKLPPAQQHLQKDGTILEWKVIEKHDIRFGLFGLIGNEAAEVLAPDDNPAVFADQITTAKNMVKLLREEQNADVVILMSHSGVRRMEDGSWGGEEVQYAQQVPGIDVIVGGHSHTLLMEPIMVGETAIVQAGSGTRYLGELNLGIDESGKVSVKHYQLHRIDDSMLGKPDVTVQVEKFKSLINQEVMTGDFSFYRPLVQTPKTLTRDYSDNALGNLVADGIRFASGSDIALTTNSLIRDDLIAGESGVQSVSDIFRLQPLGIGPDDQPGYPLMKIWMTAKEIRGLMEVMSFAYMIKGNDYYPHFSGLRFIYNTLRPPLDRITSIELGSDELGYVPLDLSDDSKLFSFSASSYVGSFARTISELSYGLVNIVPKDRHGQPVTDLNDSIIDRDPKIPGIQEYKNWQAQLNYFAQLPDVDGNGIGDIVLDQHITSPRMQAISSLKLSDLVANATPIVWVCVLVLLLLAVLLIMLITRIARRFRNAV</sequence>
<dbReference type="InterPro" id="IPR029052">
    <property type="entry name" value="Metallo-depent_PP-like"/>
</dbReference>
<dbReference type="Pfam" id="PF02872">
    <property type="entry name" value="5_nucleotid_C"/>
    <property type="match status" value="1"/>
</dbReference>
<dbReference type="InterPro" id="IPR036907">
    <property type="entry name" value="5'-Nucleotdase_C_sf"/>
</dbReference>
<keyword evidence="2" id="KW-0732">Signal</keyword>
<evidence type="ECO:0000256" key="2">
    <source>
        <dbReference type="ARBA" id="ARBA00022729"/>
    </source>
</evidence>
<evidence type="ECO:0000259" key="6">
    <source>
        <dbReference type="Pfam" id="PF02872"/>
    </source>
</evidence>
<dbReference type="RefSeq" id="WP_301415598.1">
    <property type="nucleotide sequence ID" value="NZ_CP098023.1"/>
</dbReference>
<organism evidence="7 8">
    <name type="scientific">Microbulbifer spongiae</name>
    <dbReference type="NCBI Taxonomy" id="2944933"/>
    <lineage>
        <taxon>Bacteria</taxon>
        <taxon>Pseudomonadati</taxon>
        <taxon>Pseudomonadota</taxon>
        <taxon>Gammaproteobacteria</taxon>
        <taxon>Cellvibrionales</taxon>
        <taxon>Microbulbiferaceae</taxon>
        <taxon>Microbulbifer</taxon>
    </lineage>
</organism>
<dbReference type="InterPro" id="IPR006179">
    <property type="entry name" value="5_nucleotidase/apyrase"/>
</dbReference>
<dbReference type="Gene3D" id="3.90.780.10">
    <property type="entry name" value="5'-Nucleotidase, C-terminal domain"/>
    <property type="match status" value="1"/>
</dbReference>
<protein>
    <submittedName>
        <fullName evidence="7">Bifunctional metallophosphatase/5'-nucleotidase</fullName>
    </submittedName>
</protein>
<keyword evidence="4" id="KW-0472">Membrane</keyword>
<evidence type="ECO:0000256" key="1">
    <source>
        <dbReference type="ARBA" id="ARBA00006654"/>
    </source>
</evidence>